<evidence type="ECO:0000313" key="2">
    <source>
        <dbReference type="Proteomes" id="UP000288758"/>
    </source>
</evidence>
<dbReference type="Proteomes" id="UP000288758">
    <property type="component" value="Chromosome"/>
</dbReference>
<organism evidence="1 2">
    <name type="scientific">Corallococcus coralloides</name>
    <name type="common">Myxococcus coralloides</name>
    <dbReference type="NCBI Taxonomy" id="184914"/>
    <lineage>
        <taxon>Bacteria</taxon>
        <taxon>Pseudomonadati</taxon>
        <taxon>Myxococcota</taxon>
        <taxon>Myxococcia</taxon>
        <taxon>Myxococcales</taxon>
        <taxon>Cystobacterineae</taxon>
        <taxon>Myxococcaceae</taxon>
        <taxon>Corallococcus</taxon>
    </lineage>
</organism>
<reference evidence="1 2" key="1">
    <citation type="submission" date="2018-12" db="EMBL/GenBank/DDBJ databases">
        <title>Complete Genome Sequence of the Corallopyronin A producing Myxobacterium Corallococcus coralloides B035.</title>
        <authorList>
            <person name="Bouhired S.M."/>
            <person name="Rupp O."/>
            <person name="Blom J."/>
            <person name="Schaeberle T.F."/>
            <person name="Kehraus S."/>
            <person name="Schiefer A."/>
            <person name="Pfarr K."/>
            <person name="Goesmann A."/>
            <person name="Hoerauf A."/>
            <person name="Koenig G.M."/>
        </authorList>
    </citation>
    <scope>NUCLEOTIDE SEQUENCE [LARGE SCALE GENOMIC DNA]</scope>
    <source>
        <strain evidence="1 2">B035</strain>
    </source>
</reference>
<protein>
    <submittedName>
        <fullName evidence="1">Uncharacterized protein</fullName>
    </submittedName>
</protein>
<proteinExistence type="predicted"/>
<sequence length="61" mass="6390">MTLVPYSFQSGAADAFWPGGTYVDWVGADAYNWNGCNPMAGDTSMVGGLLGVQRGRLSCIG</sequence>
<dbReference type="EMBL" id="CP034669">
    <property type="protein sequence ID" value="QAT83249.1"/>
    <property type="molecule type" value="Genomic_DNA"/>
</dbReference>
<accession>A0A410RMU3</accession>
<gene>
    <name evidence="1" type="ORF">EJ065_1650</name>
</gene>
<dbReference type="InterPro" id="IPR017853">
    <property type="entry name" value="GH"/>
</dbReference>
<dbReference type="SUPFAM" id="SSF51445">
    <property type="entry name" value="(Trans)glycosidases"/>
    <property type="match status" value="1"/>
</dbReference>
<name>A0A410RMU3_CORCK</name>
<dbReference type="AlphaFoldDB" id="A0A410RMU3"/>
<evidence type="ECO:0000313" key="1">
    <source>
        <dbReference type="EMBL" id="QAT83249.1"/>
    </source>
</evidence>
<dbReference type="Gene3D" id="3.20.20.80">
    <property type="entry name" value="Glycosidases"/>
    <property type="match status" value="1"/>
</dbReference>